<evidence type="ECO:0000256" key="1">
    <source>
        <dbReference type="SAM" id="SignalP"/>
    </source>
</evidence>
<proteinExistence type="predicted"/>
<protein>
    <recommendedName>
        <fullName evidence="4">Cnidarian restricted protein</fullName>
    </recommendedName>
</protein>
<dbReference type="RefSeq" id="XP_066935049.1">
    <property type="nucleotide sequence ID" value="XM_067078948.1"/>
</dbReference>
<name>A0A7M5WUP4_9CNID</name>
<evidence type="ECO:0008006" key="4">
    <source>
        <dbReference type="Google" id="ProtNLM"/>
    </source>
</evidence>
<reference evidence="2" key="1">
    <citation type="submission" date="2021-01" db="UniProtKB">
        <authorList>
            <consortium name="EnsemblMetazoa"/>
        </authorList>
    </citation>
    <scope>IDENTIFICATION</scope>
</reference>
<keyword evidence="1" id="KW-0732">Signal</keyword>
<evidence type="ECO:0000313" key="3">
    <source>
        <dbReference type="Proteomes" id="UP000594262"/>
    </source>
</evidence>
<sequence length="122" mass="13796">MYSTSVLIACVLAVAVARSELQNKPFTTEEEAYYDQLMEDVSTNERNWKECAWANFGSSKQNGEIKIEINGLIDVSFNIGKCPHYGRNANGNTGWISSTRIYIEEMNEPQPKQVWENDAALI</sequence>
<dbReference type="Proteomes" id="UP000594262">
    <property type="component" value="Unplaced"/>
</dbReference>
<accession>A0A7M5WUP4</accession>
<dbReference type="EnsemblMetazoa" id="CLYHEMT013402.1">
    <property type="protein sequence ID" value="CLYHEMP013402.1"/>
    <property type="gene ID" value="CLYHEMG013402"/>
</dbReference>
<evidence type="ECO:0000313" key="2">
    <source>
        <dbReference type="EnsemblMetazoa" id="CLYHEMP013402.1"/>
    </source>
</evidence>
<dbReference type="GeneID" id="136822657"/>
<feature type="signal peptide" evidence="1">
    <location>
        <begin position="1"/>
        <end position="19"/>
    </location>
</feature>
<organism evidence="2 3">
    <name type="scientific">Clytia hemisphaerica</name>
    <dbReference type="NCBI Taxonomy" id="252671"/>
    <lineage>
        <taxon>Eukaryota</taxon>
        <taxon>Metazoa</taxon>
        <taxon>Cnidaria</taxon>
        <taxon>Hydrozoa</taxon>
        <taxon>Hydroidolina</taxon>
        <taxon>Leptothecata</taxon>
        <taxon>Obeliida</taxon>
        <taxon>Clytiidae</taxon>
        <taxon>Clytia</taxon>
    </lineage>
</organism>
<keyword evidence="3" id="KW-1185">Reference proteome</keyword>
<dbReference type="AlphaFoldDB" id="A0A7M5WUP4"/>
<feature type="chain" id="PRO_5029743040" description="Cnidarian restricted protein" evidence="1">
    <location>
        <begin position="20"/>
        <end position="122"/>
    </location>
</feature>